<name>A0A1G4RZY8_9BACL</name>
<dbReference type="AlphaFoldDB" id="A0A1G4RZY8"/>
<proteinExistence type="predicted"/>
<evidence type="ECO:0000256" key="1">
    <source>
        <dbReference type="SAM" id="MobiDB-lite"/>
    </source>
</evidence>
<sequence length="179" mass="19853">MLWLNLACSCCSSVWFRRCWTPGGLLLRTDPSRDGLRGGTTLAPLRPLPKCSQRRSNSCSARTAKPNPLVDDRKQSLQAFNNHLTRLPCYGWLRAACNCFRRVLVCKLLTEKPKEGCDSLPPRNLSQPPNPRPRGLSVLTLPPSQSDSPRTRSNRSSFRGTASHCSAPLCSVRSHSGRP</sequence>
<reference evidence="3" key="1">
    <citation type="submission" date="2016-10" db="EMBL/GenBank/DDBJ databases">
        <authorList>
            <person name="Varghese N."/>
            <person name="Submissions S."/>
        </authorList>
    </citation>
    <scope>NUCLEOTIDE SEQUENCE [LARGE SCALE GENOMIC DNA]</scope>
    <source>
        <strain evidence="3">CGMCC 1.8946</strain>
    </source>
</reference>
<protein>
    <submittedName>
        <fullName evidence="2">Uncharacterized protein</fullName>
    </submittedName>
</protein>
<dbReference type="Proteomes" id="UP000198601">
    <property type="component" value="Unassembled WGS sequence"/>
</dbReference>
<dbReference type="EMBL" id="FMTT01000021">
    <property type="protein sequence ID" value="SCW62316.1"/>
    <property type="molecule type" value="Genomic_DNA"/>
</dbReference>
<feature type="region of interest" description="Disordered" evidence="1">
    <location>
        <begin position="117"/>
        <end position="179"/>
    </location>
</feature>
<accession>A0A1G4RZY8</accession>
<gene>
    <name evidence="2" type="ORF">SAMN04487970_102152</name>
</gene>
<organism evidence="2 3">
    <name type="scientific">Paenibacillus tianmuensis</name>
    <dbReference type="NCBI Taxonomy" id="624147"/>
    <lineage>
        <taxon>Bacteria</taxon>
        <taxon>Bacillati</taxon>
        <taxon>Bacillota</taxon>
        <taxon>Bacilli</taxon>
        <taxon>Bacillales</taxon>
        <taxon>Paenibacillaceae</taxon>
        <taxon>Paenibacillus</taxon>
    </lineage>
</organism>
<evidence type="ECO:0000313" key="3">
    <source>
        <dbReference type="Proteomes" id="UP000198601"/>
    </source>
</evidence>
<feature type="compositionally biased region" description="Polar residues" evidence="1">
    <location>
        <begin position="154"/>
        <end position="164"/>
    </location>
</feature>
<keyword evidence="3" id="KW-1185">Reference proteome</keyword>
<evidence type="ECO:0000313" key="2">
    <source>
        <dbReference type="EMBL" id="SCW62316.1"/>
    </source>
</evidence>